<dbReference type="FunFam" id="3.30.70.2610:FF:000001">
    <property type="entry name" value="General transcription factor IIH subunit 4"/>
    <property type="match status" value="1"/>
</dbReference>
<dbReference type="Proteomes" id="UP001209878">
    <property type="component" value="Unassembled WGS sequence"/>
</dbReference>
<evidence type="ECO:0000256" key="9">
    <source>
        <dbReference type="ARBA" id="ARBA00070130"/>
    </source>
</evidence>
<dbReference type="Pfam" id="PF03849">
    <property type="entry name" value="Tfb2"/>
    <property type="match status" value="1"/>
</dbReference>
<keyword evidence="4 10" id="KW-0805">Transcription regulation</keyword>
<evidence type="ECO:0000256" key="1">
    <source>
        <dbReference type="ARBA" id="ARBA00004123"/>
    </source>
</evidence>
<evidence type="ECO:0000256" key="5">
    <source>
        <dbReference type="ARBA" id="ARBA00023163"/>
    </source>
</evidence>
<dbReference type="InterPro" id="IPR040662">
    <property type="entry name" value="Tfb2_C"/>
</dbReference>
<dbReference type="GO" id="GO:0005675">
    <property type="term" value="C:transcription factor TFIIH holo complex"/>
    <property type="evidence" value="ECO:0007669"/>
    <property type="project" value="TreeGrafter"/>
</dbReference>
<evidence type="ECO:0000256" key="4">
    <source>
        <dbReference type="ARBA" id="ARBA00023015"/>
    </source>
</evidence>
<keyword evidence="5 10" id="KW-0804">Transcription</keyword>
<dbReference type="GO" id="GO:0006289">
    <property type="term" value="P:nucleotide-excision repair"/>
    <property type="evidence" value="ECO:0007669"/>
    <property type="project" value="InterPro"/>
</dbReference>
<comment type="subunit">
    <text evidence="8">Component of the 7-subunit TFIIH core complex composed of XPB/ERCC3, XPD/ERCC2, GTF2H1, GTF2H2, GTF2H3, GTF2H4 and GTF2H5, which is active in NER. The core complex associates with the 3-subunit CDK-activating kinase (CAK) module composed of CCNH/cyclin H, CDK7 and MNAT1 to form the 10-subunit holoenzyme (holo-TFIIH) active in transcription. Part of TBP-based Pol II pre-initiation complex (PIC), in which Pol II core assembles with general transcription factors and other specific initiation factors including GTF2E1, GTF2E2, GTF2F1, GTF2F2, TCEA1, ERCC2, ERCC3, GTF2H2, GTF2H3, GTF2H4, GTF2H5, GTF2A1, GTF2A2, GTF2B and TBP; this large multi-subunit PIC complex mediates DNA unwinding and targets Pol II core to the transcription start site where the first phosphodiester bond forms.</text>
</comment>
<evidence type="ECO:0000256" key="2">
    <source>
        <dbReference type="ARBA" id="ARBA00007132"/>
    </source>
</evidence>
<keyword evidence="6 10" id="KW-0234">DNA repair</keyword>
<dbReference type="GO" id="GO:0003690">
    <property type="term" value="F:double-stranded DNA binding"/>
    <property type="evidence" value="ECO:0007669"/>
    <property type="project" value="TreeGrafter"/>
</dbReference>
<keyword evidence="13" id="KW-1185">Reference proteome</keyword>
<dbReference type="GO" id="GO:0006366">
    <property type="term" value="P:transcription by RNA polymerase II"/>
    <property type="evidence" value="ECO:0007669"/>
    <property type="project" value="UniProtKB-ARBA"/>
</dbReference>
<evidence type="ECO:0000313" key="12">
    <source>
        <dbReference type="EMBL" id="KAK2190711.1"/>
    </source>
</evidence>
<comment type="similarity">
    <text evidence="2 10">Belongs to the TFB2 family.</text>
</comment>
<evidence type="ECO:0000256" key="7">
    <source>
        <dbReference type="ARBA" id="ARBA00023242"/>
    </source>
</evidence>
<dbReference type="Pfam" id="PF18307">
    <property type="entry name" value="Tfb2_C"/>
    <property type="match status" value="1"/>
</dbReference>
<gene>
    <name evidence="12" type="ORF">NP493_73g04036</name>
</gene>
<dbReference type="InterPro" id="IPR004598">
    <property type="entry name" value="TFIIH_p52/Tfb2"/>
</dbReference>
<dbReference type="GO" id="GO:0000439">
    <property type="term" value="C:transcription factor TFIIH core complex"/>
    <property type="evidence" value="ECO:0007669"/>
    <property type="project" value="InterPro"/>
</dbReference>
<organism evidence="12 13">
    <name type="scientific">Ridgeia piscesae</name>
    <name type="common">Tubeworm</name>
    <dbReference type="NCBI Taxonomy" id="27915"/>
    <lineage>
        <taxon>Eukaryota</taxon>
        <taxon>Metazoa</taxon>
        <taxon>Spiralia</taxon>
        <taxon>Lophotrochozoa</taxon>
        <taxon>Annelida</taxon>
        <taxon>Polychaeta</taxon>
        <taxon>Sedentaria</taxon>
        <taxon>Canalipalpata</taxon>
        <taxon>Sabellida</taxon>
        <taxon>Siboglinidae</taxon>
        <taxon>Ridgeia</taxon>
    </lineage>
</organism>
<keyword evidence="7 10" id="KW-0539">Nucleus</keyword>
<comment type="subcellular location">
    <subcellularLocation>
        <location evidence="1 10">Nucleus</location>
    </subcellularLocation>
</comment>
<dbReference type="Gene3D" id="3.30.70.2610">
    <property type="match status" value="1"/>
</dbReference>
<evidence type="ECO:0000259" key="11">
    <source>
        <dbReference type="Pfam" id="PF18307"/>
    </source>
</evidence>
<feature type="domain" description="Transcription factor Tfb2 C-terminal" evidence="11">
    <location>
        <begin position="230"/>
        <end position="297"/>
    </location>
</feature>
<keyword evidence="3 10" id="KW-0227">DNA damage</keyword>
<name>A0AAD9P9I2_RIDPI</name>
<dbReference type="EMBL" id="JAODUO010000071">
    <property type="protein sequence ID" value="KAK2190711.1"/>
    <property type="molecule type" value="Genomic_DNA"/>
</dbReference>
<comment type="function">
    <text evidence="10">Component of the general transcription and DNA repair factor IIH (TFIIH) core complex which is involved in general and transcription-coupled nucleotide excision repair (NER) of damaged DNA.</text>
</comment>
<dbReference type="PANTHER" id="PTHR13152">
    <property type="entry name" value="TFIIH, POLYPEPTIDE 4"/>
    <property type="match status" value="1"/>
</dbReference>
<evidence type="ECO:0000313" key="13">
    <source>
        <dbReference type="Proteomes" id="UP001209878"/>
    </source>
</evidence>
<reference evidence="12" key="1">
    <citation type="journal article" date="2023" name="Mol. Biol. Evol.">
        <title>Third-Generation Sequencing Reveals the Adaptive Role of the Epigenome in Three Deep-Sea Polychaetes.</title>
        <authorList>
            <person name="Perez M."/>
            <person name="Aroh O."/>
            <person name="Sun Y."/>
            <person name="Lan Y."/>
            <person name="Juniper S.K."/>
            <person name="Young C.R."/>
            <person name="Angers B."/>
            <person name="Qian P.Y."/>
        </authorList>
    </citation>
    <scope>NUCLEOTIDE SEQUENCE</scope>
    <source>
        <strain evidence="12">R07B-5</strain>
    </source>
</reference>
<dbReference type="AlphaFoldDB" id="A0AAD9P9I2"/>
<evidence type="ECO:0000256" key="8">
    <source>
        <dbReference type="ARBA" id="ARBA00064576"/>
    </source>
</evidence>
<accession>A0AAD9P9I2</accession>
<dbReference type="GO" id="GO:0001671">
    <property type="term" value="F:ATPase activator activity"/>
    <property type="evidence" value="ECO:0007669"/>
    <property type="project" value="InterPro"/>
</dbReference>
<protein>
    <recommendedName>
        <fullName evidence="9 10">General transcription factor IIH subunit 4</fullName>
    </recommendedName>
</protein>
<evidence type="ECO:0000256" key="3">
    <source>
        <dbReference type="ARBA" id="ARBA00022763"/>
    </source>
</evidence>
<sequence>MVGSKEGVSGVSRDVIEILSHSGLMKKSKPGEIEQYITPAGFQFLLLDLASQVWFFMLQYLDTAESRGLDLVESLSFLFQLGFSSLGKDYSTEGMTETHLRFLQHLRELGLVYQRKRKSQRYYPTMLAINLATGASKRGADTNMPGYIVVETNSRVYAYTDSSLQVALLALFCEMVYRFPNLAVANITRDSVREALSRGITADQMIHFLRSHAHPQLQAKKPVLPPTVSDQIQLWELERDRFKFTDGVLYNQFLSQSDFELLRDYARDLGVLMWENPRSRMMVVDRSGHDEVKRFWKRHKHD</sequence>
<comment type="caution">
    <text evidence="12">The sequence shown here is derived from an EMBL/GenBank/DDBJ whole genome shotgun (WGS) entry which is preliminary data.</text>
</comment>
<dbReference type="PANTHER" id="PTHR13152:SF0">
    <property type="entry name" value="GENERAL TRANSCRIPTION FACTOR IIH SUBUNIT 4"/>
    <property type="match status" value="1"/>
</dbReference>
<evidence type="ECO:0000256" key="10">
    <source>
        <dbReference type="RuleBase" id="RU364024"/>
    </source>
</evidence>
<evidence type="ECO:0000256" key="6">
    <source>
        <dbReference type="ARBA" id="ARBA00023204"/>
    </source>
</evidence>
<proteinExistence type="inferred from homology"/>
<dbReference type="NCBIfam" id="TIGR00625">
    <property type="entry name" value="tfb2"/>
    <property type="match status" value="1"/>
</dbReference>